<evidence type="ECO:0000256" key="11">
    <source>
        <dbReference type="ARBA" id="ARBA00022989"/>
    </source>
</evidence>
<comment type="function">
    <text evidence="1">Accessory subunit of the mitochondrial membrane respiratory chain NADH dehydrogenase (Complex I) that is believed not to be involved in catalysis. Complex I functions in the transfer of electrons from NADH to the respiratory chain. The immediate electron acceptor for the enzyme is believed to be ubiquinone.</text>
</comment>
<dbReference type="GO" id="GO:0005743">
    <property type="term" value="C:mitochondrial inner membrane"/>
    <property type="evidence" value="ECO:0007669"/>
    <property type="project" value="UniProtKB-SubCell"/>
</dbReference>
<dbReference type="Pfam" id="PF08040">
    <property type="entry name" value="NADH_oxidored"/>
    <property type="match status" value="1"/>
</dbReference>
<dbReference type="AlphaFoldDB" id="D2HSU4"/>
<evidence type="ECO:0000256" key="10">
    <source>
        <dbReference type="ARBA" id="ARBA00022982"/>
    </source>
</evidence>
<keyword evidence="11" id="KW-1133">Transmembrane helix</keyword>
<accession>D2HSU4</accession>
<evidence type="ECO:0000256" key="9">
    <source>
        <dbReference type="ARBA" id="ARBA00022792"/>
    </source>
</evidence>
<dbReference type="EMBL" id="GL193304">
    <property type="protein sequence ID" value="EFB20506.1"/>
    <property type="molecule type" value="Genomic_DNA"/>
</dbReference>
<evidence type="ECO:0000256" key="3">
    <source>
        <dbReference type="ARBA" id="ARBA00007393"/>
    </source>
</evidence>
<feature type="non-terminal residue" evidence="16">
    <location>
        <position position="1"/>
    </location>
</feature>
<evidence type="ECO:0000256" key="13">
    <source>
        <dbReference type="ARBA" id="ARBA00023136"/>
    </source>
</evidence>
<keyword evidence="10" id="KW-0249">Electron transport</keyword>
<keyword evidence="13" id="KW-0472">Membrane</keyword>
<evidence type="ECO:0000256" key="7">
    <source>
        <dbReference type="ARBA" id="ARBA00022660"/>
    </source>
</evidence>
<comment type="subunit">
    <text evidence="4">Complex I is composed of 45 different subunits.</text>
</comment>
<evidence type="ECO:0000256" key="14">
    <source>
        <dbReference type="ARBA" id="ARBA00030377"/>
    </source>
</evidence>
<protein>
    <recommendedName>
        <fullName evidence="5">NADH dehydrogenase [ubiquinone] 1 beta subcomplex subunit 1</fullName>
    </recommendedName>
    <alternativeName>
        <fullName evidence="15">Complex I-MNLL</fullName>
    </alternativeName>
    <alternativeName>
        <fullName evidence="14">NADH-ubiquinone oxidoreductase MNLL subunit</fullName>
    </alternativeName>
</protein>
<organism evidence="16">
    <name type="scientific">Ailuropoda melanoleuca</name>
    <name type="common">Giant panda</name>
    <dbReference type="NCBI Taxonomy" id="9646"/>
    <lineage>
        <taxon>Eukaryota</taxon>
        <taxon>Metazoa</taxon>
        <taxon>Chordata</taxon>
        <taxon>Craniata</taxon>
        <taxon>Vertebrata</taxon>
        <taxon>Euteleostomi</taxon>
        <taxon>Mammalia</taxon>
        <taxon>Eutheria</taxon>
        <taxon>Laurasiatheria</taxon>
        <taxon>Carnivora</taxon>
        <taxon>Caniformia</taxon>
        <taxon>Ursidae</taxon>
        <taxon>Ailuropoda</taxon>
    </lineage>
</organism>
<dbReference type="PANTHER" id="PTHR15222:SF2">
    <property type="entry name" value="NADH DEHYDROGENASE [UBIQUINONE] 1 BETA SUBCOMPLEX SUBUNIT 1"/>
    <property type="match status" value="1"/>
</dbReference>
<keyword evidence="8" id="KW-0812">Transmembrane</keyword>
<evidence type="ECO:0000256" key="12">
    <source>
        <dbReference type="ARBA" id="ARBA00023128"/>
    </source>
</evidence>
<comment type="similarity">
    <text evidence="3">Belongs to the complex I NDUFB1 subunit family.</text>
</comment>
<evidence type="ECO:0000256" key="2">
    <source>
        <dbReference type="ARBA" id="ARBA00004298"/>
    </source>
</evidence>
<evidence type="ECO:0000256" key="4">
    <source>
        <dbReference type="ARBA" id="ARBA00011533"/>
    </source>
</evidence>
<dbReference type="PANTHER" id="PTHR15222">
    <property type="entry name" value="NADH DEHYDROGENASE [UBIQUINONE] 1 BETA SUBCOMPLEX SUBUNIT 1"/>
    <property type="match status" value="1"/>
</dbReference>
<keyword evidence="6" id="KW-0813">Transport</keyword>
<proteinExistence type="inferred from homology"/>
<evidence type="ECO:0000313" key="16">
    <source>
        <dbReference type="EMBL" id="EFB20506.1"/>
    </source>
</evidence>
<sequence length="64" mass="7513">AKAAALIINVIQIVRDHQLRILVPVGFVLGCYLDRKTDERLTAFWNKSILFKRELRCSERVTWK</sequence>
<keyword evidence="7" id="KW-0679">Respiratory chain</keyword>
<name>D2HSU4_AILME</name>
<reference evidence="16" key="1">
    <citation type="journal article" date="2010" name="Nature">
        <title>The sequence and de novo assembly of the giant panda genome.</title>
        <authorList>
            <person name="Li R."/>
            <person name="Fan W."/>
            <person name="Tian G."/>
            <person name="Zhu H."/>
            <person name="He L."/>
            <person name="Cai J."/>
            <person name="Huang Q."/>
            <person name="Cai Q."/>
            <person name="Li B."/>
            <person name="Bai Y."/>
            <person name="Zhang Z."/>
            <person name="Zhang Y."/>
            <person name="Wang W."/>
            <person name="Li J."/>
            <person name="Wei F."/>
            <person name="Li H."/>
            <person name="Jian M."/>
            <person name="Li J."/>
            <person name="Zhang Z."/>
            <person name="Nielsen R."/>
            <person name="Li D."/>
            <person name="Gu W."/>
            <person name="Yang Z."/>
            <person name="Xuan Z."/>
            <person name="Ryder O.A."/>
            <person name="Leung F.C."/>
            <person name="Zhou Y."/>
            <person name="Cao J."/>
            <person name="Sun X."/>
            <person name="Fu Y."/>
            <person name="Fang X."/>
            <person name="Guo X."/>
            <person name="Wang B."/>
            <person name="Hou R."/>
            <person name="Shen F."/>
            <person name="Mu B."/>
            <person name="Ni P."/>
            <person name="Lin R."/>
            <person name="Qian W."/>
            <person name="Wang G."/>
            <person name="Yu C."/>
            <person name="Nie W."/>
            <person name="Wang J."/>
            <person name="Wu Z."/>
            <person name="Liang H."/>
            <person name="Min J."/>
            <person name="Wu Q."/>
            <person name="Cheng S."/>
            <person name="Ruan J."/>
            <person name="Wang M."/>
            <person name="Shi Z."/>
            <person name="Wen M."/>
            <person name="Liu B."/>
            <person name="Ren X."/>
            <person name="Zheng H."/>
            <person name="Dong D."/>
            <person name="Cook K."/>
            <person name="Shan G."/>
            <person name="Zhang H."/>
            <person name="Kosiol C."/>
            <person name="Xie X."/>
            <person name="Lu Z."/>
            <person name="Zheng H."/>
            <person name="Li Y."/>
            <person name="Steiner C.C."/>
            <person name="Lam T.T."/>
            <person name="Lin S."/>
            <person name="Zhang Q."/>
            <person name="Li G."/>
            <person name="Tian J."/>
            <person name="Gong T."/>
            <person name="Liu H."/>
            <person name="Zhang D."/>
            <person name="Fang L."/>
            <person name="Ye C."/>
            <person name="Zhang J."/>
            <person name="Hu W."/>
            <person name="Xu A."/>
            <person name="Ren Y."/>
            <person name="Zhang G."/>
            <person name="Bruford M.W."/>
            <person name="Li Q."/>
            <person name="Ma L."/>
            <person name="Guo Y."/>
            <person name="An N."/>
            <person name="Hu Y."/>
            <person name="Zheng Y."/>
            <person name="Shi Y."/>
            <person name="Li Z."/>
            <person name="Liu Q."/>
            <person name="Chen Y."/>
            <person name="Zhao J."/>
            <person name="Qu N."/>
            <person name="Zhao S."/>
            <person name="Tian F."/>
            <person name="Wang X."/>
            <person name="Wang H."/>
            <person name="Xu L."/>
            <person name="Liu X."/>
            <person name="Vinar T."/>
            <person name="Wang Y."/>
            <person name="Lam T.W."/>
            <person name="Yiu S.M."/>
            <person name="Liu S."/>
            <person name="Zhang H."/>
            <person name="Li D."/>
            <person name="Huang Y."/>
            <person name="Wang X."/>
            <person name="Yang G."/>
            <person name="Jiang Z."/>
            <person name="Wang J."/>
            <person name="Qin N."/>
            <person name="Li L."/>
            <person name="Li J."/>
            <person name="Bolund L."/>
            <person name="Kristiansen K."/>
            <person name="Wong G.K."/>
            <person name="Olson M."/>
            <person name="Zhang X."/>
            <person name="Li S."/>
            <person name="Yang H."/>
            <person name="Wang J."/>
            <person name="Wang J."/>
        </authorList>
    </citation>
    <scope>NUCLEOTIDE SEQUENCE [LARGE SCALE GENOMIC DNA]</scope>
</reference>
<evidence type="ECO:0000256" key="5">
    <source>
        <dbReference type="ARBA" id="ARBA00018678"/>
    </source>
</evidence>
<evidence type="ECO:0000256" key="8">
    <source>
        <dbReference type="ARBA" id="ARBA00022692"/>
    </source>
</evidence>
<evidence type="ECO:0000256" key="1">
    <source>
        <dbReference type="ARBA" id="ARBA00003335"/>
    </source>
</evidence>
<evidence type="ECO:0000256" key="15">
    <source>
        <dbReference type="ARBA" id="ARBA00033364"/>
    </source>
</evidence>
<comment type="subcellular location">
    <subcellularLocation>
        <location evidence="2">Mitochondrion inner membrane</location>
        <topology evidence="2">Single-pass membrane protein</topology>
        <orientation evidence="2">Matrix side</orientation>
    </subcellularLocation>
</comment>
<evidence type="ECO:0000256" key="6">
    <source>
        <dbReference type="ARBA" id="ARBA00022448"/>
    </source>
</evidence>
<dbReference type="InParanoid" id="D2HSU4"/>
<feature type="non-terminal residue" evidence="16">
    <location>
        <position position="64"/>
    </location>
</feature>
<keyword evidence="12" id="KW-0496">Mitochondrion</keyword>
<keyword evidence="9" id="KW-0999">Mitochondrion inner membrane</keyword>
<gene>
    <name evidence="16" type="ORF">PANDA_015168</name>
</gene>
<dbReference type="InterPro" id="IPR012575">
    <property type="entry name" value="NDUB1"/>
</dbReference>